<keyword evidence="4" id="KW-0221">Differentiation</keyword>
<keyword evidence="9" id="KW-0539">Nucleus</keyword>
<dbReference type="Proteomes" id="UP001239994">
    <property type="component" value="Unassembled WGS sequence"/>
</dbReference>
<feature type="compositionally biased region" description="Polar residues" evidence="11">
    <location>
        <begin position="615"/>
        <end position="630"/>
    </location>
</feature>
<dbReference type="GO" id="GO:0008544">
    <property type="term" value="P:epidermis development"/>
    <property type="evidence" value="ECO:0007669"/>
    <property type="project" value="TreeGrafter"/>
</dbReference>
<feature type="region of interest" description="Disordered" evidence="11">
    <location>
        <begin position="398"/>
        <end position="482"/>
    </location>
</feature>
<dbReference type="GO" id="GO:0008270">
    <property type="term" value="F:zinc ion binding"/>
    <property type="evidence" value="ECO:0007669"/>
    <property type="project" value="UniProtKB-KW"/>
</dbReference>
<dbReference type="GO" id="GO:0001228">
    <property type="term" value="F:DNA-binding transcription activator activity, RNA polymerase II-specific"/>
    <property type="evidence" value="ECO:0007669"/>
    <property type="project" value="TreeGrafter"/>
</dbReference>
<dbReference type="AlphaFoldDB" id="A0AAD9E3L6"/>
<dbReference type="InterPro" id="IPR039363">
    <property type="entry name" value="ZNF750"/>
</dbReference>
<evidence type="ECO:0000256" key="7">
    <source>
        <dbReference type="ARBA" id="ARBA00023159"/>
    </source>
</evidence>
<feature type="compositionally biased region" description="Polar residues" evidence="11">
    <location>
        <begin position="415"/>
        <end position="445"/>
    </location>
</feature>
<comment type="subcellular location">
    <subcellularLocation>
        <location evidence="1">Nucleus</location>
    </subcellularLocation>
</comment>
<evidence type="ECO:0000256" key="2">
    <source>
        <dbReference type="ARBA" id="ARBA00022723"/>
    </source>
</evidence>
<keyword evidence="8" id="KW-0804">Transcription</keyword>
<feature type="region of interest" description="Disordered" evidence="11">
    <location>
        <begin position="93"/>
        <end position="205"/>
    </location>
</feature>
<evidence type="ECO:0000256" key="3">
    <source>
        <dbReference type="ARBA" id="ARBA00022771"/>
    </source>
</evidence>
<organism evidence="13 14">
    <name type="scientific">Electrophorus voltai</name>
    <dbReference type="NCBI Taxonomy" id="2609070"/>
    <lineage>
        <taxon>Eukaryota</taxon>
        <taxon>Metazoa</taxon>
        <taxon>Chordata</taxon>
        <taxon>Craniata</taxon>
        <taxon>Vertebrata</taxon>
        <taxon>Euteleostomi</taxon>
        <taxon>Actinopterygii</taxon>
        <taxon>Neopterygii</taxon>
        <taxon>Teleostei</taxon>
        <taxon>Ostariophysi</taxon>
        <taxon>Gymnotiformes</taxon>
        <taxon>Gymnotoidei</taxon>
        <taxon>Gymnotidae</taxon>
        <taxon>Electrophorus</taxon>
    </lineage>
</organism>
<keyword evidence="14" id="KW-1185">Reference proteome</keyword>
<sequence length="758" mass="84321">MSSPMKERKPKKPHYIPRPPGKPFKYHCFQCPFTCNEKSHLFNHMKYDLCKNSLSLLSKPLKSATHSSPMETSRGTMTSETLPHNSVSVQINDDSKGSTHIQHRDTHVSMLNNEKRSNTPEKEVISPTEKIPKMHADESKTESLSNSGGGQYNLSTLKTDDSCEKEGQETTTHSSAFSPISTFQEEVTSTTDKPERSAPYPVPHIYNPVPIRKTSSFLSGRQSLDRKLQNQAKETGTLCQSPEYPAYTIPYHLYPVHPHYSPYILPGSFYDHPLAPQIPPYIMETLRGQPLLPGQPLPFHSFSRFHTAEQYYRFFNSTPSVSYSMYHLPDQSSLTCPPYPEMGHRIMGVHREFLGTERNDSFQNSNHNFDPYTLAQREYLFGQGQLLRAGVRVSQENKEVQMSPRVGCSAAGSPDQPNTPDHPQKPLNASETGDPHSQSVTSNAPPLSAKDRSVQDYSTDPSESSTSGPAEDKTVRDGDLTPLNLSTKEKIIVTTPVLPNTWEHPLERPLNLSHKLCSSSPHSQPQPQDPLHIKDTIEGIMGTPAERGQDRDYTDEQKQTAAFALCQLAQGNLPDRMQSSETNAYFNKDASVGAGNDLSNSGITSAAVLNNHISSKPADTSLDQDSSQKTGHIELDSPEPDNANSTSEPLNLESAIADNSPPYSTKIAALPSKPEAKSQMKVTRYEARKFNIMCLLIFIYAPFYTGPFPFAKTLKTAACEQRINCAGFGGQAPEIQSERMEPNLDKLWDCWEDIHVAL</sequence>
<dbReference type="GO" id="GO:0000978">
    <property type="term" value="F:RNA polymerase II cis-regulatory region sequence-specific DNA binding"/>
    <property type="evidence" value="ECO:0007669"/>
    <property type="project" value="TreeGrafter"/>
</dbReference>
<feature type="region of interest" description="Disordered" evidence="11">
    <location>
        <begin position="615"/>
        <end position="649"/>
    </location>
</feature>
<proteinExistence type="predicted"/>
<comment type="caution">
    <text evidence="13">The sequence shown here is derived from an EMBL/GenBank/DDBJ whole genome shotgun (WGS) entry which is preliminary data.</text>
</comment>
<keyword evidence="7" id="KW-0010">Activator</keyword>
<dbReference type="GO" id="GO:0030154">
    <property type="term" value="P:cell differentiation"/>
    <property type="evidence" value="ECO:0007669"/>
    <property type="project" value="UniProtKB-KW"/>
</dbReference>
<dbReference type="PANTHER" id="PTHR14678">
    <property type="entry name" value="PROLINE-RICH PROTEIN 35-RELATED"/>
    <property type="match status" value="1"/>
</dbReference>
<feature type="compositionally biased region" description="Basic and acidic residues" evidence="11">
    <location>
        <begin position="470"/>
        <end position="479"/>
    </location>
</feature>
<feature type="compositionally biased region" description="Polar residues" evidence="11">
    <location>
        <begin position="169"/>
        <end position="191"/>
    </location>
</feature>
<accession>A0AAD9E3L6</accession>
<dbReference type="GO" id="GO:0005634">
    <property type="term" value="C:nucleus"/>
    <property type="evidence" value="ECO:0007669"/>
    <property type="project" value="UniProtKB-SubCell"/>
</dbReference>
<evidence type="ECO:0000256" key="5">
    <source>
        <dbReference type="ARBA" id="ARBA00022833"/>
    </source>
</evidence>
<evidence type="ECO:0000259" key="12">
    <source>
        <dbReference type="Pfam" id="PF15269"/>
    </source>
</evidence>
<evidence type="ECO:0000256" key="9">
    <source>
        <dbReference type="ARBA" id="ARBA00023242"/>
    </source>
</evidence>
<evidence type="ECO:0000256" key="11">
    <source>
        <dbReference type="SAM" id="MobiDB-lite"/>
    </source>
</evidence>
<dbReference type="EMBL" id="JAROKS010000006">
    <property type="protein sequence ID" value="KAK1803118.1"/>
    <property type="molecule type" value="Genomic_DNA"/>
</dbReference>
<feature type="compositionally biased region" description="Polar residues" evidence="11">
    <location>
        <begin position="455"/>
        <end position="468"/>
    </location>
</feature>
<keyword evidence="3" id="KW-0863">Zinc-finger</keyword>
<dbReference type="InterPro" id="IPR039064">
    <property type="entry name" value="ZNF750_Znf"/>
</dbReference>
<evidence type="ECO:0000313" key="13">
    <source>
        <dbReference type="EMBL" id="KAK1803118.1"/>
    </source>
</evidence>
<protein>
    <recommendedName>
        <fullName evidence="10">Zinc finger protein 750</fullName>
    </recommendedName>
</protein>
<evidence type="ECO:0000256" key="10">
    <source>
        <dbReference type="ARBA" id="ARBA00040216"/>
    </source>
</evidence>
<gene>
    <name evidence="13" type="ORF">P4O66_021647</name>
</gene>
<feature type="compositionally biased region" description="Basic and acidic residues" evidence="11">
    <location>
        <begin position="158"/>
        <end position="168"/>
    </location>
</feature>
<feature type="domain" description="Zinc finger protein 750-like zinc finger" evidence="12">
    <location>
        <begin position="7"/>
        <end position="58"/>
    </location>
</feature>
<evidence type="ECO:0000256" key="4">
    <source>
        <dbReference type="ARBA" id="ARBA00022782"/>
    </source>
</evidence>
<evidence type="ECO:0000256" key="1">
    <source>
        <dbReference type="ARBA" id="ARBA00004123"/>
    </source>
</evidence>
<dbReference type="GO" id="GO:1990841">
    <property type="term" value="F:promoter-specific chromatin binding"/>
    <property type="evidence" value="ECO:0007669"/>
    <property type="project" value="TreeGrafter"/>
</dbReference>
<reference evidence="13" key="1">
    <citation type="submission" date="2023-03" db="EMBL/GenBank/DDBJ databases">
        <title>Electrophorus voltai genome.</title>
        <authorList>
            <person name="Bian C."/>
        </authorList>
    </citation>
    <scope>NUCLEOTIDE SEQUENCE</scope>
    <source>
        <strain evidence="13">CB-2022</strain>
        <tissue evidence="13">Muscle</tissue>
    </source>
</reference>
<dbReference type="PANTHER" id="PTHR14678:SF1">
    <property type="entry name" value="ZINC FINGER PROTEIN 750"/>
    <property type="match status" value="1"/>
</dbReference>
<keyword evidence="2" id="KW-0479">Metal-binding</keyword>
<evidence type="ECO:0000256" key="8">
    <source>
        <dbReference type="ARBA" id="ARBA00023163"/>
    </source>
</evidence>
<evidence type="ECO:0000256" key="6">
    <source>
        <dbReference type="ARBA" id="ARBA00023015"/>
    </source>
</evidence>
<keyword evidence="6" id="KW-0805">Transcription regulation</keyword>
<dbReference type="Pfam" id="PF15269">
    <property type="entry name" value="zf-C2H2_7"/>
    <property type="match status" value="1"/>
</dbReference>
<feature type="compositionally biased region" description="Polar residues" evidence="11">
    <location>
        <begin position="142"/>
        <end position="157"/>
    </location>
</feature>
<keyword evidence="5" id="KW-0862">Zinc</keyword>
<name>A0AAD9E3L6_9TELE</name>
<feature type="compositionally biased region" description="Basic and acidic residues" evidence="11">
    <location>
        <begin position="93"/>
        <end position="141"/>
    </location>
</feature>
<evidence type="ECO:0000313" key="14">
    <source>
        <dbReference type="Proteomes" id="UP001239994"/>
    </source>
</evidence>